<accession>A0A8B3CKR1</accession>
<evidence type="ECO:0000256" key="1">
    <source>
        <dbReference type="ARBA" id="ARBA00006817"/>
    </source>
</evidence>
<dbReference type="CDD" id="cd08894">
    <property type="entry name" value="SRPBCC_CalC_Aha1-like_1"/>
    <property type="match status" value="1"/>
</dbReference>
<dbReference type="AlphaFoldDB" id="A0A8B3CKR1"/>
<reference evidence="4" key="1">
    <citation type="submission" date="2018-05" db="EMBL/GenBank/DDBJ databases">
        <title>Leptospira yasudae sp. nov. and Leptospira stimsonii sp. nov., two pathogenic species of the genus Leptospira isolated from environmental sources.</title>
        <authorList>
            <person name="Casanovas-Massana A."/>
            <person name="Hamond C."/>
            <person name="Santos L.A."/>
            <person name="Hacker K.P."/>
            <person name="Balassiano I."/>
            <person name="Medeiros M.A."/>
            <person name="Reis M.G."/>
            <person name="Ko A.I."/>
            <person name="Wunder E.A."/>
        </authorList>
    </citation>
    <scope>NUCLEOTIDE SEQUENCE [LARGE SCALE GENOMIC DNA]</scope>
    <source>
        <strain evidence="4">AMB6-RJ</strain>
    </source>
</reference>
<evidence type="ECO:0000313" key="4">
    <source>
        <dbReference type="Proteomes" id="UP000266669"/>
    </source>
</evidence>
<dbReference type="EMBL" id="QHCS01000007">
    <property type="protein sequence ID" value="RHX83844.1"/>
    <property type="molecule type" value="Genomic_DNA"/>
</dbReference>
<sequence length="158" mass="18742">MKEKERLFPAKISEREIVSTRVFEAPRDLVFEAWTNPDHLKLWWGPKDFKNTFFEFDLKPGGNWRFVMHGPDGTDYQNHCVYVEIQKPEKLRFEHVSQHHYVAAIDFEEAGNQTKVSFGMTFDTAEEFEKVKKYVEIGNEQNFDRLETELARMASEPY</sequence>
<comment type="similarity">
    <text evidence="1">Belongs to the AHA1 family.</text>
</comment>
<dbReference type="Pfam" id="PF08327">
    <property type="entry name" value="AHSA1"/>
    <property type="match status" value="1"/>
</dbReference>
<dbReference type="InterPro" id="IPR023393">
    <property type="entry name" value="START-like_dom_sf"/>
</dbReference>
<evidence type="ECO:0000313" key="3">
    <source>
        <dbReference type="EMBL" id="RHX83844.1"/>
    </source>
</evidence>
<dbReference type="RefSeq" id="WP_118983607.1">
    <property type="nucleotide sequence ID" value="NZ_QHCS01000007.1"/>
</dbReference>
<dbReference type="InterPro" id="IPR013538">
    <property type="entry name" value="ASHA1/2-like_C"/>
</dbReference>
<evidence type="ECO:0000259" key="2">
    <source>
        <dbReference type="Pfam" id="PF08327"/>
    </source>
</evidence>
<protein>
    <submittedName>
        <fullName evidence="3">Polyketide cyclase</fullName>
    </submittedName>
</protein>
<feature type="domain" description="Activator of Hsp90 ATPase homologue 1/2-like C-terminal" evidence="2">
    <location>
        <begin position="25"/>
        <end position="150"/>
    </location>
</feature>
<dbReference type="Gene3D" id="3.30.530.20">
    <property type="match status" value="1"/>
</dbReference>
<comment type="caution">
    <text evidence="3">The sequence shown here is derived from an EMBL/GenBank/DDBJ whole genome shotgun (WGS) entry which is preliminary data.</text>
</comment>
<name>A0A8B3CKR1_9LEPT</name>
<proteinExistence type="inferred from homology"/>
<gene>
    <name evidence="3" type="ORF">DLM78_20375</name>
</gene>
<dbReference type="PANTHER" id="PTHR36929:SF5">
    <property type="entry name" value="BLR6751 PROTEIN"/>
    <property type="match status" value="1"/>
</dbReference>
<dbReference type="Proteomes" id="UP000266669">
    <property type="component" value="Unassembled WGS sequence"/>
</dbReference>
<dbReference type="SUPFAM" id="SSF55961">
    <property type="entry name" value="Bet v1-like"/>
    <property type="match status" value="1"/>
</dbReference>
<organism evidence="3 4">
    <name type="scientific">Leptospira stimsonii</name>
    <dbReference type="NCBI Taxonomy" id="2202203"/>
    <lineage>
        <taxon>Bacteria</taxon>
        <taxon>Pseudomonadati</taxon>
        <taxon>Spirochaetota</taxon>
        <taxon>Spirochaetia</taxon>
        <taxon>Leptospirales</taxon>
        <taxon>Leptospiraceae</taxon>
        <taxon>Leptospira</taxon>
    </lineage>
</organism>
<dbReference type="PANTHER" id="PTHR36929">
    <property type="entry name" value="ATTACHMENT SUBUNIT, PUTATIVE-RELATED"/>
    <property type="match status" value="1"/>
</dbReference>